<keyword evidence="2" id="KW-1185">Reference proteome</keyword>
<comment type="caution">
    <text evidence="1">The sequence shown here is derived from an EMBL/GenBank/DDBJ whole genome shotgun (WGS) entry which is preliminary data.</text>
</comment>
<organism evidence="1 2">
    <name type="scientific">Caldifermentibacillus hisashii</name>
    <dbReference type="NCBI Taxonomy" id="996558"/>
    <lineage>
        <taxon>Bacteria</taxon>
        <taxon>Bacillati</taxon>
        <taxon>Bacillota</taxon>
        <taxon>Bacilli</taxon>
        <taxon>Bacillales</taxon>
        <taxon>Bacillaceae</taxon>
        <taxon>Caldifermentibacillus</taxon>
    </lineage>
</organism>
<dbReference type="Proteomes" id="UP001459714">
    <property type="component" value="Unassembled WGS sequence"/>
</dbReference>
<reference evidence="1 2" key="1">
    <citation type="submission" date="2024-03" db="EMBL/GenBank/DDBJ databases">
        <title>Bacilli Hybrid Assemblies.</title>
        <authorList>
            <person name="Kovac J."/>
        </authorList>
    </citation>
    <scope>NUCLEOTIDE SEQUENCE [LARGE SCALE GENOMIC DNA]</scope>
    <source>
        <strain evidence="1 2">FSL M8-0022</strain>
    </source>
</reference>
<proteinExistence type="predicted"/>
<protein>
    <submittedName>
        <fullName evidence="1">SDR family oxidoreductase</fullName>
    </submittedName>
</protein>
<gene>
    <name evidence="1" type="ORF">NST17_07125</name>
</gene>
<dbReference type="SUPFAM" id="SSF51735">
    <property type="entry name" value="NAD(P)-binding Rossmann-fold domains"/>
    <property type="match status" value="1"/>
</dbReference>
<evidence type="ECO:0000313" key="1">
    <source>
        <dbReference type="EMBL" id="MEL3956968.1"/>
    </source>
</evidence>
<dbReference type="Gene3D" id="3.40.50.720">
    <property type="entry name" value="NAD(P)-binding Rossmann-like Domain"/>
    <property type="match status" value="1"/>
</dbReference>
<sequence length="59" mass="6549">MKNVKNLHAEYAFYDSLVARHPIGRLGRPDEIAHAIVFLCENEFVTGTTVLVDGGYTAK</sequence>
<evidence type="ECO:0000313" key="2">
    <source>
        <dbReference type="Proteomes" id="UP001459714"/>
    </source>
</evidence>
<dbReference type="InterPro" id="IPR036291">
    <property type="entry name" value="NAD(P)-bd_dom_sf"/>
</dbReference>
<dbReference type="RefSeq" id="WP_342020024.1">
    <property type="nucleotide sequence ID" value="NZ_JBBYAK010000001.1"/>
</dbReference>
<dbReference type="EMBL" id="JBBYAK010000001">
    <property type="protein sequence ID" value="MEL3956968.1"/>
    <property type="molecule type" value="Genomic_DNA"/>
</dbReference>
<accession>A0ABU9JVU2</accession>
<dbReference type="InterPro" id="IPR002347">
    <property type="entry name" value="SDR_fam"/>
</dbReference>
<name>A0ABU9JVU2_9BACI</name>
<dbReference type="Pfam" id="PF13561">
    <property type="entry name" value="adh_short_C2"/>
    <property type="match status" value="1"/>
</dbReference>